<accession>A0A819THU2</accession>
<organism evidence="1 2">
    <name type="scientific">Rotaria sordida</name>
    <dbReference type="NCBI Taxonomy" id="392033"/>
    <lineage>
        <taxon>Eukaryota</taxon>
        <taxon>Metazoa</taxon>
        <taxon>Spiralia</taxon>
        <taxon>Gnathifera</taxon>
        <taxon>Rotifera</taxon>
        <taxon>Eurotatoria</taxon>
        <taxon>Bdelloidea</taxon>
        <taxon>Philodinida</taxon>
        <taxon>Philodinidae</taxon>
        <taxon>Rotaria</taxon>
    </lineage>
</organism>
<feature type="non-terminal residue" evidence="1">
    <location>
        <position position="1"/>
    </location>
</feature>
<proteinExistence type="predicted"/>
<evidence type="ECO:0000313" key="2">
    <source>
        <dbReference type="Proteomes" id="UP000663836"/>
    </source>
</evidence>
<sequence length="26" mass="2923">AAEPNIVPFLSDRPRHIHRNTIKGAL</sequence>
<dbReference type="EMBL" id="CAJOBD010007174">
    <property type="protein sequence ID" value="CAF4080103.1"/>
    <property type="molecule type" value="Genomic_DNA"/>
</dbReference>
<reference evidence="1" key="1">
    <citation type="submission" date="2021-02" db="EMBL/GenBank/DDBJ databases">
        <authorList>
            <person name="Nowell W R."/>
        </authorList>
    </citation>
    <scope>NUCLEOTIDE SEQUENCE</scope>
</reference>
<comment type="caution">
    <text evidence="1">The sequence shown here is derived from an EMBL/GenBank/DDBJ whole genome shotgun (WGS) entry which is preliminary data.</text>
</comment>
<dbReference type="AlphaFoldDB" id="A0A819THU2"/>
<protein>
    <submittedName>
        <fullName evidence="1">Uncharacterized protein</fullName>
    </submittedName>
</protein>
<evidence type="ECO:0000313" key="1">
    <source>
        <dbReference type="EMBL" id="CAF4080103.1"/>
    </source>
</evidence>
<name>A0A819THU2_9BILA</name>
<dbReference type="Proteomes" id="UP000663836">
    <property type="component" value="Unassembled WGS sequence"/>
</dbReference>
<gene>
    <name evidence="1" type="ORF">JBS370_LOCUS30655</name>
</gene>